<evidence type="ECO:0000256" key="8">
    <source>
        <dbReference type="SAM" id="MobiDB-lite"/>
    </source>
</evidence>
<dbReference type="SMART" id="SM00382">
    <property type="entry name" value="AAA"/>
    <property type="match status" value="1"/>
</dbReference>
<dbReference type="PANTHER" id="PTHR10763">
    <property type="entry name" value="CELL DIVISION CONTROL PROTEIN 6-RELATED"/>
    <property type="match status" value="1"/>
</dbReference>
<dbReference type="CTD" id="990"/>
<dbReference type="Pfam" id="PF22606">
    <property type="entry name" value="Cdc6-ORC-like_ATPase_lid"/>
    <property type="match status" value="1"/>
</dbReference>
<dbReference type="SUPFAM" id="SSF52540">
    <property type="entry name" value="P-loop containing nucleoside triphosphate hydrolases"/>
    <property type="match status" value="1"/>
</dbReference>
<feature type="domain" description="AAA+ ATPase" evidence="10">
    <location>
        <begin position="219"/>
        <end position="365"/>
    </location>
</feature>
<feature type="domain" description="Cdc6 C-terminal" evidence="11">
    <location>
        <begin position="491"/>
        <end position="571"/>
    </location>
</feature>
<dbReference type="InterPro" id="IPR050311">
    <property type="entry name" value="ORC1/CDC6"/>
</dbReference>
<dbReference type="GeneID" id="100743178"/>
<keyword evidence="5 7" id="KW-0539">Nucleus</keyword>
<dbReference type="InterPro" id="IPR036390">
    <property type="entry name" value="WH_DNA-bd_sf"/>
</dbReference>
<keyword evidence="9" id="KW-0732">Signal</keyword>
<dbReference type="Proteomes" id="UP000515180">
    <property type="component" value="Unplaced"/>
</dbReference>
<gene>
    <name evidence="13" type="primary">LOC100743178</name>
</gene>
<evidence type="ECO:0000256" key="6">
    <source>
        <dbReference type="ARBA" id="ARBA00023306"/>
    </source>
</evidence>
<dbReference type="FunFam" id="1.10.10.10:FF:000265">
    <property type="entry name" value="Cell division control protein"/>
    <property type="match status" value="1"/>
</dbReference>
<evidence type="ECO:0000313" key="12">
    <source>
        <dbReference type="Proteomes" id="UP000515180"/>
    </source>
</evidence>
<comment type="similarity">
    <text evidence="2 7">Belongs to the CDC6/cdc18 family.</text>
</comment>
<feature type="region of interest" description="Disordered" evidence="8">
    <location>
        <begin position="92"/>
        <end position="170"/>
    </location>
</feature>
<dbReference type="RefSeq" id="XP_033175127.1">
    <property type="nucleotide sequence ID" value="XM_033319236.1"/>
</dbReference>
<accession>A0A6P8LA87</accession>
<dbReference type="Gene3D" id="1.10.10.10">
    <property type="entry name" value="Winged helix-like DNA-binding domain superfamily/Winged helix DNA-binding domain"/>
    <property type="match status" value="1"/>
</dbReference>
<feature type="signal peptide" evidence="9">
    <location>
        <begin position="1"/>
        <end position="19"/>
    </location>
</feature>
<evidence type="ECO:0000256" key="9">
    <source>
        <dbReference type="SAM" id="SignalP"/>
    </source>
</evidence>
<evidence type="ECO:0000256" key="5">
    <source>
        <dbReference type="ARBA" id="ARBA00023242"/>
    </source>
</evidence>
<dbReference type="PIRSF" id="PIRSF001767">
    <property type="entry name" value="Cdc6"/>
    <property type="match status" value="1"/>
</dbReference>
<comment type="function">
    <text evidence="7">Involved in the initiation of DNA replication. Also participates in checkpoint controls that ensure DNA replication is completed before mitosis is initiated.</text>
</comment>
<evidence type="ECO:0000256" key="7">
    <source>
        <dbReference type="PIRNR" id="PIRNR001767"/>
    </source>
</evidence>
<evidence type="ECO:0000256" key="1">
    <source>
        <dbReference type="ARBA" id="ARBA00004123"/>
    </source>
</evidence>
<dbReference type="InterPro" id="IPR003593">
    <property type="entry name" value="AAA+_ATPase"/>
</dbReference>
<keyword evidence="6" id="KW-0131">Cell cycle</keyword>
<dbReference type="SUPFAM" id="SSF46785">
    <property type="entry name" value="Winged helix' DNA-binding domain"/>
    <property type="match status" value="1"/>
</dbReference>
<dbReference type="FunFam" id="3.40.50.300:FF:000547">
    <property type="entry name" value="Cell division control protein"/>
    <property type="match status" value="1"/>
</dbReference>
<dbReference type="CDD" id="cd00009">
    <property type="entry name" value="AAA"/>
    <property type="match status" value="1"/>
</dbReference>
<evidence type="ECO:0000256" key="4">
    <source>
        <dbReference type="ARBA" id="ARBA00022705"/>
    </source>
</evidence>
<comment type="subcellular location">
    <subcellularLocation>
        <location evidence="1 7">Nucleus</location>
    </subcellularLocation>
</comment>
<dbReference type="Pfam" id="PF09079">
    <property type="entry name" value="WHD_Cdc6"/>
    <property type="match status" value="1"/>
</dbReference>
<dbReference type="GO" id="GO:0051301">
    <property type="term" value="P:cell division"/>
    <property type="evidence" value="ECO:0007669"/>
    <property type="project" value="UniProtKB-UniRule"/>
</dbReference>
<dbReference type="PANTHER" id="PTHR10763:SF26">
    <property type="entry name" value="CELL DIVISION CONTROL PROTEIN 6 HOMOLOG"/>
    <property type="match status" value="1"/>
</dbReference>
<dbReference type="GO" id="GO:0003688">
    <property type="term" value="F:DNA replication origin binding"/>
    <property type="evidence" value="ECO:0007669"/>
    <property type="project" value="TreeGrafter"/>
</dbReference>
<feature type="compositionally biased region" description="Low complexity" evidence="8">
    <location>
        <begin position="143"/>
        <end position="156"/>
    </location>
</feature>
<dbReference type="Gene3D" id="3.40.50.300">
    <property type="entry name" value="P-loop containing nucleotide triphosphate hydrolases"/>
    <property type="match status" value="1"/>
</dbReference>
<organism evidence="12 13">
    <name type="scientific">Bombus impatiens</name>
    <name type="common">Bumblebee</name>
    <dbReference type="NCBI Taxonomy" id="132113"/>
    <lineage>
        <taxon>Eukaryota</taxon>
        <taxon>Metazoa</taxon>
        <taxon>Ecdysozoa</taxon>
        <taxon>Arthropoda</taxon>
        <taxon>Hexapoda</taxon>
        <taxon>Insecta</taxon>
        <taxon>Pterygota</taxon>
        <taxon>Neoptera</taxon>
        <taxon>Endopterygota</taxon>
        <taxon>Hymenoptera</taxon>
        <taxon>Apocrita</taxon>
        <taxon>Aculeata</taxon>
        <taxon>Apoidea</taxon>
        <taxon>Anthophila</taxon>
        <taxon>Apidae</taxon>
        <taxon>Bombus</taxon>
        <taxon>Pyrobombus</taxon>
    </lineage>
</organism>
<evidence type="ECO:0000259" key="10">
    <source>
        <dbReference type="SMART" id="SM00382"/>
    </source>
</evidence>
<dbReference type="SMART" id="SM01074">
    <property type="entry name" value="Cdc6_C"/>
    <property type="match status" value="1"/>
</dbReference>
<dbReference type="InterPro" id="IPR036388">
    <property type="entry name" value="WH-like_DNA-bd_sf"/>
</dbReference>
<dbReference type="InterPro" id="IPR016314">
    <property type="entry name" value="Cdc6/18"/>
</dbReference>
<dbReference type="GO" id="GO:0016887">
    <property type="term" value="F:ATP hydrolysis activity"/>
    <property type="evidence" value="ECO:0007669"/>
    <property type="project" value="InterPro"/>
</dbReference>
<sequence length="587" mass="66282">MFVFTRELIFFHFLFTCLRFPAFKAFSRGKSRSTALIARHIGVQMTIPFKITKKCSFYGTKNNVMKEDFSNATARDSSHKYTPSVKKIITLSSSESDSDSDVENTKVSDNAISVKTPQRMQNSTESDEDHGSTPPKQRRIDKSFPLTSPTTPSTLFDKLNLESSPTKEEKLAPKRLFGTERYRNARKALHSSVPDTLPGRENELQELQEFMEEHLKNETSGSLYVSGPPGTGKTACLSKLILKTEFKSKFKVIYVNCTTMKSAATIYEKIIQKLGLPPILAERKSGKYSKGVIEKYLGSNHKMLLLILDEIDQLESKKQSVLYSIFEWPSIHNSKLILVGIANALDLTDRILPRLQARCELKPKLMHFSPYTKQEICNIISERLSEANVSDLFTKTAIQMLSGKVAAISGDIRRALDISRRVIELAESHKLAQVLQPTNNNEINIPKKQQSAVDQPVDLKEVITVLNGIYGGSQNIEKEESTFPLQQKLLLCSLLLILNKGRNKDVTVGKLHEVYKKVCKKRNIHAVDGSEFYSLCSLIETRGILKLTRKKAARLTKINLEWDQEELDAALQDRNMMAEIINDITCL</sequence>
<keyword evidence="4" id="KW-0235">DNA replication</keyword>
<dbReference type="OrthoDB" id="1926878at2759"/>
<evidence type="ECO:0000313" key="13">
    <source>
        <dbReference type="RefSeq" id="XP_033175127.1"/>
    </source>
</evidence>
<feature type="compositionally biased region" description="Polar residues" evidence="8">
    <location>
        <begin position="105"/>
        <end position="124"/>
    </location>
</feature>
<proteinExistence type="inferred from homology"/>
<reference evidence="13" key="1">
    <citation type="submission" date="2025-08" db="UniProtKB">
        <authorList>
            <consortium name="RefSeq"/>
        </authorList>
    </citation>
    <scope>IDENTIFICATION</scope>
</reference>
<dbReference type="Pfam" id="PF13401">
    <property type="entry name" value="AAA_22"/>
    <property type="match status" value="1"/>
</dbReference>
<feature type="chain" id="PRO_5028124722" description="Cell division control protein" evidence="9">
    <location>
        <begin position="20"/>
        <end position="587"/>
    </location>
</feature>
<evidence type="ECO:0000259" key="11">
    <source>
        <dbReference type="SMART" id="SM01074"/>
    </source>
</evidence>
<dbReference type="InterPro" id="IPR027417">
    <property type="entry name" value="P-loop_NTPase"/>
</dbReference>
<dbReference type="InterPro" id="IPR015163">
    <property type="entry name" value="Cdc6_C"/>
</dbReference>
<dbReference type="AlphaFoldDB" id="A0A6P8LA87"/>
<dbReference type="GO" id="GO:0006270">
    <property type="term" value="P:DNA replication initiation"/>
    <property type="evidence" value="ECO:0007669"/>
    <property type="project" value="UniProtKB-UniRule"/>
</dbReference>
<dbReference type="GO" id="GO:0033314">
    <property type="term" value="P:mitotic DNA replication checkpoint signaling"/>
    <property type="evidence" value="ECO:0007669"/>
    <property type="project" value="TreeGrafter"/>
</dbReference>
<dbReference type="InterPro" id="IPR049945">
    <property type="entry name" value="AAA_22"/>
</dbReference>
<dbReference type="GO" id="GO:0005634">
    <property type="term" value="C:nucleus"/>
    <property type="evidence" value="ECO:0007669"/>
    <property type="project" value="UniProtKB-SubCell"/>
</dbReference>
<evidence type="ECO:0000256" key="3">
    <source>
        <dbReference type="ARBA" id="ARBA00022618"/>
    </source>
</evidence>
<keyword evidence="3 13" id="KW-0132">Cell division</keyword>
<name>A0A6P8LA87_BOMIM</name>
<protein>
    <recommendedName>
        <fullName evidence="7">Cell division control protein</fullName>
    </recommendedName>
</protein>
<evidence type="ECO:0000256" key="2">
    <source>
        <dbReference type="ARBA" id="ARBA00006184"/>
    </source>
</evidence>
<dbReference type="InterPro" id="IPR054425">
    <property type="entry name" value="Cdc6_ORC1-like_ATPase_lid"/>
</dbReference>
<keyword evidence="12" id="KW-1185">Reference proteome</keyword>
<dbReference type="Gene3D" id="1.10.8.60">
    <property type="match status" value="1"/>
</dbReference>